<dbReference type="GeneID" id="41993907"/>
<evidence type="ECO:0000256" key="1">
    <source>
        <dbReference type="ARBA" id="ARBA00000695"/>
    </source>
</evidence>
<comment type="caution">
    <text evidence="13">The sequence shown here is derived from an EMBL/GenBank/DDBJ whole genome shotgun (WGS) entry which is preliminary data.</text>
</comment>
<comment type="similarity">
    <text evidence="4 10">Belongs to the polysaccharide lyase 3 family.</text>
</comment>
<evidence type="ECO:0000256" key="8">
    <source>
        <dbReference type="ARBA" id="ARBA00023239"/>
    </source>
</evidence>
<dbReference type="EC" id="4.2.2.2" evidence="10"/>
<comment type="function">
    <text evidence="9 10">Pectinolytic enzyme consist of four classes of enzymes: pectin lyase, polygalacturonase, pectin methylesterase and rhamnogalacturonase. Among pectinolytic enzymes, pectin lyase is the most important in depolymerization of pectin, since it cleaves internal glycosidic bonds of highly methylated pectins. Favors pectate, the anion, over pectin, the methyl ester.</text>
</comment>
<dbReference type="SUPFAM" id="SSF57180">
    <property type="entry name" value="Cellulose-binding domain"/>
    <property type="match status" value="1"/>
</dbReference>
<evidence type="ECO:0000256" key="9">
    <source>
        <dbReference type="ARBA" id="ARBA00025679"/>
    </source>
</evidence>
<evidence type="ECO:0000256" key="4">
    <source>
        <dbReference type="ARBA" id="ARBA00006463"/>
    </source>
</evidence>
<evidence type="ECO:0000256" key="10">
    <source>
        <dbReference type="RuleBase" id="RU367009"/>
    </source>
</evidence>
<dbReference type="PROSITE" id="PS51164">
    <property type="entry name" value="CBM1_2"/>
    <property type="match status" value="1"/>
</dbReference>
<evidence type="ECO:0000259" key="12">
    <source>
        <dbReference type="PROSITE" id="PS51164"/>
    </source>
</evidence>
<evidence type="ECO:0000313" key="13">
    <source>
        <dbReference type="EMBL" id="RBR22489.1"/>
    </source>
</evidence>
<dbReference type="InterPro" id="IPR000254">
    <property type="entry name" value="CBD"/>
</dbReference>
<feature type="signal peptide" evidence="10">
    <location>
        <begin position="1"/>
        <end position="17"/>
    </location>
</feature>
<dbReference type="EMBL" id="QKXC01000089">
    <property type="protein sequence ID" value="RBR22489.1"/>
    <property type="molecule type" value="Genomic_DNA"/>
</dbReference>
<feature type="compositionally biased region" description="Polar residues" evidence="11">
    <location>
        <begin position="90"/>
        <end position="100"/>
    </location>
</feature>
<evidence type="ECO:0000256" key="7">
    <source>
        <dbReference type="ARBA" id="ARBA00022837"/>
    </source>
</evidence>
<dbReference type="GO" id="GO:0045490">
    <property type="term" value="P:pectin catabolic process"/>
    <property type="evidence" value="ECO:0007669"/>
    <property type="project" value="TreeGrafter"/>
</dbReference>
<dbReference type="GO" id="GO:0005576">
    <property type="term" value="C:extracellular region"/>
    <property type="evidence" value="ECO:0007669"/>
    <property type="project" value="UniProtKB-SubCell"/>
</dbReference>
<dbReference type="GO" id="GO:0030248">
    <property type="term" value="F:cellulose binding"/>
    <property type="evidence" value="ECO:0007669"/>
    <property type="project" value="InterPro"/>
</dbReference>
<dbReference type="SMART" id="SM00236">
    <property type="entry name" value="fCBD"/>
    <property type="match status" value="1"/>
</dbReference>
<feature type="compositionally biased region" description="Pro residues" evidence="11">
    <location>
        <begin position="101"/>
        <end position="116"/>
    </location>
</feature>
<dbReference type="Proteomes" id="UP000253153">
    <property type="component" value="Unassembled WGS sequence"/>
</dbReference>
<comment type="subcellular location">
    <subcellularLocation>
        <location evidence="3 10">Secreted</location>
    </subcellularLocation>
</comment>
<dbReference type="RefSeq" id="XP_031017319.1">
    <property type="nucleotide sequence ID" value="XM_031158611.1"/>
</dbReference>
<feature type="domain" description="CBM1" evidence="12">
    <location>
        <begin position="17"/>
        <end position="53"/>
    </location>
</feature>
<dbReference type="InterPro" id="IPR004898">
    <property type="entry name" value="Pectate_lyase_PlyH/PlyE-like"/>
</dbReference>
<organism evidence="13 14">
    <name type="scientific">Fusarium coffeatum</name>
    <dbReference type="NCBI Taxonomy" id="231269"/>
    <lineage>
        <taxon>Eukaryota</taxon>
        <taxon>Fungi</taxon>
        <taxon>Dikarya</taxon>
        <taxon>Ascomycota</taxon>
        <taxon>Pezizomycotina</taxon>
        <taxon>Sordariomycetes</taxon>
        <taxon>Hypocreomycetidae</taxon>
        <taxon>Hypocreales</taxon>
        <taxon>Nectriaceae</taxon>
        <taxon>Fusarium</taxon>
        <taxon>Fusarium incarnatum-equiseti species complex</taxon>
    </lineage>
</organism>
<keyword evidence="8 10" id="KW-0456">Lyase</keyword>
<name>A0A366RZJ0_9HYPO</name>
<dbReference type="PANTHER" id="PTHR33407:SF9">
    <property type="entry name" value="PECTATE LYASE F-RELATED"/>
    <property type="match status" value="1"/>
</dbReference>
<gene>
    <name evidence="13" type="ORF">FIESC28_04464</name>
</gene>
<dbReference type="Gene3D" id="2.160.20.10">
    <property type="entry name" value="Single-stranded right-handed beta-helix, Pectin lyase-like"/>
    <property type="match status" value="1"/>
</dbReference>
<feature type="compositionally biased region" description="Low complexity" evidence="11">
    <location>
        <begin position="143"/>
        <end position="154"/>
    </location>
</feature>
<keyword evidence="7 10" id="KW-0106">Calcium</keyword>
<sequence length="368" mass="38120">MRTSAFLTIANFGTAFAAVQMYGQCGGSAYSGDKECPSGSTCVEASKWYSQCIPNASSKKAPSVKKTDFELPDFGFPGFQAPPQVPAEGDNNQGGDNGLTQPPPAPEDPVDPPTVPAPEESADVPLVAPTNEPTDSGSGSGSGSITRTIPSSSGATTVATAIPVSGELDGGMTYYDRSPAVCKDQEETGEADAMFILEDGATLRNVIIGPGQAEGVHCKGSCTLENVWFEDVCEDAITLKQKSGTSVIRGGGAFHAADKVVQFNGRGTVEISDFYVEDYGKLVRSCGNCKDNGGPRNVVIENIAAVNGGVLCGINTNYGDTCTISNACQDKGKNCDLFEGNSDGSEPTKLSSGPDGTFCKVDSFSETC</sequence>
<keyword evidence="5 10" id="KW-0964">Secreted</keyword>
<dbReference type="InterPro" id="IPR035971">
    <property type="entry name" value="CBD_sf"/>
</dbReference>
<dbReference type="Pfam" id="PF00734">
    <property type="entry name" value="CBM_1"/>
    <property type="match status" value="1"/>
</dbReference>
<dbReference type="InterPro" id="IPR012334">
    <property type="entry name" value="Pectin_lyas_fold"/>
</dbReference>
<keyword evidence="6 10" id="KW-0732">Signal</keyword>
<comment type="cofactor">
    <cofactor evidence="2 10">
        <name>Ca(2+)</name>
        <dbReference type="ChEBI" id="CHEBI:29108"/>
    </cofactor>
</comment>
<proteinExistence type="inferred from homology"/>
<protein>
    <recommendedName>
        <fullName evidence="10">Pectate lyase</fullName>
        <ecNumber evidence="10">4.2.2.2</ecNumber>
    </recommendedName>
</protein>
<dbReference type="OrthoDB" id="441042at2759"/>
<feature type="region of interest" description="Disordered" evidence="11">
    <location>
        <begin position="69"/>
        <end position="156"/>
    </location>
</feature>
<keyword evidence="14" id="KW-1185">Reference proteome</keyword>
<evidence type="ECO:0000256" key="5">
    <source>
        <dbReference type="ARBA" id="ARBA00022525"/>
    </source>
</evidence>
<dbReference type="Pfam" id="PF03211">
    <property type="entry name" value="Pectate_lyase"/>
    <property type="match status" value="1"/>
</dbReference>
<comment type="catalytic activity">
    <reaction evidence="1 10">
        <text>Eliminative cleavage of (1-&gt;4)-alpha-D-galacturonan to give oligosaccharides with 4-deoxy-alpha-D-galact-4-enuronosyl groups at their non-reducing ends.</text>
        <dbReference type="EC" id="4.2.2.2"/>
    </reaction>
</comment>
<reference evidence="13 14" key="1">
    <citation type="submission" date="2018-06" db="EMBL/GenBank/DDBJ databases">
        <title>Fusarium incarnatum-equiseti species complex species 28.</title>
        <authorList>
            <person name="Gardiner D.M."/>
        </authorList>
    </citation>
    <scope>NUCLEOTIDE SEQUENCE [LARGE SCALE GENOMIC DNA]</scope>
    <source>
        <strain evidence="13 14">FIESC_28</strain>
    </source>
</reference>
<dbReference type="SUPFAM" id="SSF51126">
    <property type="entry name" value="Pectin lyase-like"/>
    <property type="match status" value="1"/>
</dbReference>
<dbReference type="InterPro" id="IPR011050">
    <property type="entry name" value="Pectin_lyase_fold/virulence"/>
</dbReference>
<dbReference type="GO" id="GO:0030570">
    <property type="term" value="F:pectate lyase activity"/>
    <property type="evidence" value="ECO:0007669"/>
    <property type="project" value="UniProtKB-UniRule"/>
</dbReference>
<evidence type="ECO:0000313" key="14">
    <source>
        <dbReference type="Proteomes" id="UP000253153"/>
    </source>
</evidence>
<evidence type="ECO:0000256" key="2">
    <source>
        <dbReference type="ARBA" id="ARBA00001913"/>
    </source>
</evidence>
<evidence type="ECO:0000256" key="3">
    <source>
        <dbReference type="ARBA" id="ARBA00004613"/>
    </source>
</evidence>
<dbReference type="AlphaFoldDB" id="A0A366RZJ0"/>
<evidence type="ECO:0000256" key="6">
    <source>
        <dbReference type="ARBA" id="ARBA00022729"/>
    </source>
</evidence>
<feature type="chain" id="PRO_5025093163" description="Pectate lyase" evidence="10">
    <location>
        <begin position="18"/>
        <end position="368"/>
    </location>
</feature>
<accession>A0A366RZJ0</accession>
<dbReference type="PANTHER" id="PTHR33407">
    <property type="entry name" value="PECTATE LYASE F-RELATED"/>
    <property type="match status" value="1"/>
</dbReference>
<evidence type="ECO:0000256" key="11">
    <source>
        <dbReference type="SAM" id="MobiDB-lite"/>
    </source>
</evidence>
<dbReference type="PROSITE" id="PS00562">
    <property type="entry name" value="CBM1_1"/>
    <property type="match status" value="1"/>
</dbReference>